<dbReference type="PANTHER" id="PTHR11359">
    <property type="entry name" value="AMP DEAMINASE"/>
    <property type="match status" value="1"/>
</dbReference>
<dbReference type="FunFam" id="4.10.800.20:FF:000001">
    <property type="entry name" value="AMP deaminase"/>
    <property type="match status" value="1"/>
</dbReference>
<keyword evidence="5" id="KW-0479">Metal-binding</keyword>
<feature type="compositionally biased region" description="Polar residues" evidence="11">
    <location>
        <begin position="120"/>
        <end position="135"/>
    </location>
</feature>
<dbReference type="AlphaFoldDB" id="A0A370TSF2"/>
<comment type="cofactor">
    <cofactor evidence="1">
        <name>Zn(2+)</name>
        <dbReference type="ChEBI" id="CHEBI:29105"/>
    </cofactor>
</comment>
<evidence type="ECO:0000256" key="10">
    <source>
        <dbReference type="ARBA" id="ARBA00078830"/>
    </source>
</evidence>
<evidence type="ECO:0000256" key="2">
    <source>
        <dbReference type="ARBA" id="ARBA00004955"/>
    </source>
</evidence>
<feature type="compositionally biased region" description="Gly residues" evidence="11">
    <location>
        <begin position="1048"/>
        <end position="1057"/>
    </location>
</feature>
<dbReference type="GO" id="GO:0046872">
    <property type="term" value="F:metal ion binding"/>
    <property type="evidence" value="ECO:0007669"/>
    <property type="project" value="UniProtKB-KW"/>
</dbReference>
<dbReference type="Proteomes" id="UP000254866">
    <property type="component" value="Unassembled WGS sequence"/>
</dbReference>
<reference evidence="12 13" key="1">
    <citation type="journal article" date="2018" name="IMA Fungus">
        <title>IMA Genome-F 9: Draft genome sequence of Annulohypoxylon stygium, Aspergillus mulundensis, Berkeleyomyces basicola (syn. Thielaviopsis basicola), Ceratocystis smalleyi, two Cercospora beticola strains, Coleophoma cylindrospora, Fusarium fracticaudum, Phialophora cf. hyalina, and Morchella septimelata.</title>
        <authorList>
            <person name="Wingfield B.D."/>
            <person name="Bills G.F."/>
            <person name="Dong Y."/>
            <person name="Huang W."/>
            <person name="Nel W.J."/>
            <person name="Swalarsk-Parry B.S."/>
            <person name="Vaghefi N."/>
            <person name="Wilken P.M."/>
            <person name="An Z."/>
            <person name="de Beer Z.W."/>
            <person name="De Vos L."/>
            <person name="Chen L."/>
            <person name="Duong T.A."/>
            <person name="Gao Y."/>
            <person name="Hammerbacher A."/>
            <person name="Kikkert J.R."/>
            <person name="Li Y."/>
            <person name="Li H."/>
            <person name="Li K."/>
            <person name="Li Q."/>
            <person name="Liu X."/>
            <person name="Ma X."/>
            <person name="Naidoo K."/>
            <person name="Pethybridge S.J."/>
            <person name="Sun J."/>
            <person name="Steenkamp E.T."/>
            <person name="van der Nest M.A."/>
            <person name="van Wyk S."/>
            <person name="Wingfield M.J."/>
            <person name="Xiong C."/>
            <person name="Yue Q."/>
            <person name="Zhang X."/>
        </authorList>
    </citation>
    <scope>NUCLEOTIDE SEQUENCE [LARGE SCALE GENOMIC DNA]</scope>
    <source>
        <strain evidence="12 13">BP 5553</strain>
    </source>
</reference>
<dbReference type="GO" id="GO:0032264">
    <property type="term" value="P:IMP salvage"/>
    <property type="evidence" value="ECO:0007669"/>
    <property type="project" value="UniProtKB-UniPathway"/>
</dbReference>
<dbReference type="PANTHER" id="PTHR11359:SF0">
    <property type="entry name" value="AMP DEAMINASE"/>
    <property type="match status" value="1"/>
</dbReference>
<evidence type="ECO:0000256" key="11">
    <source>
        <dbReference type="SAM" id="MobiDB-lite"/>
    </source>
</evidence>
<keyword evidence="13" id="KW-1185">Reference proteome</keyword>
<comment type="pathway">
    <text evidence="2">Purine metabolism; IMP biosynthesis via salvage pathway; IMP from AMP: step 1/1.</text>
</comment>
<dbReference type="Gene3D" id="4.10.800.20">
    <property type="match status" value="1"/>
</dbReference>
<dbReference type="SUPFAM" id="SSF51556">
    <property type="entry name" value="Metallo-dependent hydrolases"/>
    <property type="match status" value="1"/>
</dbReference>
<feature type="region of interest" description="Disordered" evidence="11">
    <location>
        <begin position="911"/>
        <end position="999"/>
    </location>
</feature>
<evidence type="ECO:0000256" key="6">
    <source>
        <dbReference type="ARBA" id="ARBA00022801"/>
    </source>
</evidence>
<dbReference type="FunFam" id="3.20.20.140:FF:000214">
    <property type="entry name" value="AMP deaminase Amd1, putative (AFU_orthologue AFUA_8G02860)"/>
    <property type="match status" value="1"/>
</dbReference>
<evidence type="ECO:0000313" key="13">
    <source>
        <dbReference type="Proteomes" id="UP000254866"/>
    </source>
</evidence>
<feature type="region of interest" description="Disordered" evidence="11">
    <location>
        <begin position="1023"/>
        <end position="1087"/>
    </location>
</feature>
<keyword evidence="8" id="KW-0546">Nucleotide metabolism</keyword>
<feature type="compositionally biased region" description="Polar residues" evidence="11">
    <location>
        <begin position="27"/>
        <end position="37"/>
    </location>
</feature>
<feature type="region of interest" description="Disordered" evidence="11">
    <location>
        <begin position="81"/>
        <end position="170"/>
    </location>
</feature>
<dbReference type="OrthoDB" id="1723809at2759"/>
<dbReference type="Gene3D" id="3.20.20.140">
    <property type="entry name" value="Metal-dependent hydrolases"/>
    <property type="match status" value="1"/>
</dbReference>
<evidence type="ECO:0000313" key="12">
    <source>
        <dbReference type="EMBL" id="RDL38433.1"/>
    </source>
</evidence>
<dbReference type="FunFam" id="3.20.20.140:FF:000300">
    <property type="entry name" value="Uncharacterized protein"/>
    <property type="match status" value="1"/>
</dbReference>
<evidence type="ECO:0000256" key="1">
    <source>
        <dbReference type="ARBA" id="ARBA00001947"/>
    </source>
</evidence>
<comment type="caution">
    <text evidence="12">The sequence shown here is derived from an EMBL/GenBank/DDBJ whole genome shotgun (WGS) entry which is preliminary data.</text>
</comment>
<dbReference type="GO" id="GO:0005829">
    <property type="term" value="C:cytosol"/>
    <property type="evidence" value="ECO:0007669"/>
    <property type="project" value="TreeGrafter"/>
</dbReference>
<dbReference type="PROSITE" id="PS00485">
    <property type="entry name" value="A_DEAMINASE"/>
    <property type="match status" value="1"/>
</dbReference>
<proteinExistence type="inferred from homology"/>
<dbReference type="EMBL" id="NPIC01000002">
    <property type="protein sequence ID" value="RDL38433.1"/>
    <property type="molecule type" value="Genomic_DNA"/>
</dbReference>
<keyword evidence="7" id="KW-0862">Zinc</keyword>
<name>A0A370TSF2_9HELO</name>
<dbReference type="InterPro" id="IPR032466">
    <property type="entry name" value="Metal_Hydrolase"/>
</dbReference>
<evidence type="ECO:0000256" key="3">
    <source>
        <dbReference type="ARBA" id="ARBA00006676"/>
    </source>
</evidence>
<keyword evidence="6" id="KW-0378">Hydrolase</keyword>
<sequence length="1087" mass="122330">MVYPYVDNIDDESDTGMLPEPAMPSSDDGSPETTSPDNADDGMLLRDVQEKTAYYDHAAEKQVSQEEAKLFYQRIQFDAQKTGGNNWENSQNSPQESPALLPRAHTNGLDGQASIRRSDSTNSIKNGQRAPQSATKYKPTLPIGLADPAKPPESNTIQEPGIALAPGSPAALNRTEPLLRADRAARDHAAHPHLPHEPKPLLETEGIHGAGAGIGIGNGAGGFADNDSHITSELSTIYSNVRKILDIRHKYMRLSMQQNGDNPKDDPNWNIYPPPPEPAWYEEKDRSNSGFGAGKASQSTSVSNSVILEKPQSKVNDNVRSFSSTSLYQAPQSPHSSKAHKNKRKLGQDIGEGFDMEDVFPLPGPSEMTFRLDGNGVYQVYENSKSDEVDSPVMNIPTIREYYMDLEEILNISSDGPSKSFAFRRLQYLEGKFNLYVLLNEYQEMADSKRVPHRDFYNVRKVDTHVHHSACMNQKHLLRFIKSKMKKCPDEVVMYRDGKHLTLEEVFQSINLTAYDLSIDTLDMHAHTDSFHRFDKFNLKYNPIGESRLRTIFLKTDNFINGRYLAEITKEVISDLESSKYQMAEWRISVYGRSLDEWDKLAAWVVDNKLFSHNVRWLIQVPRLFDVYKSSGLMENFEQVIVNLFQPLFEVTKDPNSHPKLHIFLQRVIGFDSVDDESKPERRLYKKFPVPNVWDSKQNPPYSYWIYYLFSNMSSLNVWRKQRGFNTFVLRPHCGEAGDTDHLAAAVLCCHSISHGLLLRKVPLLQYIFYLEQIGVAMSPLSNNALFLAYERNPFLQYFKRGLNVSLSTDDPLQFAFTKEPLIEEYSVAAQIYKLNAVDMCELAKNSVLQSGYEHTIKQRWLGPAYYLPGVRGNAMAKSNVPNIREGYRHETLLQELAMIERYTGHSTPIAEIHNKNEPGPYKVPEGPTSPISMTNNMRASPSIKSAESLAYQQSPAQAARIPTSQSQVQLDSQQSSHVNRSPLQHAKTWDRGSSVSLPHAGALSRESSWPVEGFADLHLSGNEPRIFPGLVSRTQRRDSVAKKNGTGEAGEYGGVGVLSKQGGRRNSIRGVDGAVEEEFESDEESN</sequence>
<evidence type="ECO:0000256" key="9">
    <source>
        <dbReference type="ARBA" id="ARBA00072037"/>
    </source>
</evidence>
<dbReference type="CDD" id="cd01319">
    <property type="entry name" value="AMPD"/>
    <property type="match status" value="1"/>
</dbReference>
<feature type="region of interest" description="Disordered" evidence="11">
    <location>
        <begin position="1"/>
        <end position="43"/>
    </location>
</feature>
<dbReference type="GeneID" id="43595622"/>
<dbReference type="InterPro" id="IPR006650">
    <property type="entry name" value="A/AMP_deam_AS"/>
</dbReference>
<dbReference type="EC" id="3.5.4.6" evidence="4"/>
<feature type="compositionally biased region" description="Acidic residues" evidence="11">
    <location>
        <begin position="1075"/>
        <end position="1087"/>
    </location>
</feature>
<feature type="region of interest" description="Disordered" evidence="11">
    <location>
        <begin position="257"/>
        <end position="315"/>
    </location>
</feature>
<evidence type="ECO:0000256" key="7">
    <source>
        <dbReference type="ARBA" id="ARBA00022833"/>
    </source>
</evidence>
<dbReference type="GO" id="GO:0046033">
    <property type="term" value="P:AMP metabolic process"/>
    <property type="evidence" value="ECO:0007669"/>
    <property type="project" value="TreeGrafter"/>
</dbReference>
<dbReference type="UniPathway" id="UPA00591">
    <property type="reaction ID" value="UER00663"/>
</dbReference>
<protein>
    <recommendedName>
        <fullName evidence="9">AMP deaminase</fullName>
        <ecNumber evidence="4">3.5.4.6</ecNumber>
    </recommendedName>
    <alternativeName>
        <fullName evidence="10">Myoadenylate deaminase</fullName>
    </alternativeName>
</protein>
<dbReference type="NCBIfam" id="TIGR01429">
    <property type="entry name" value="AMP_deaminase"/>
    <property type="match status" value="1"/>
</dbReference>
<evidence type="ECO:0000256" key="8">
    <source>
        <dbReference type="ARBA" id="ARBA00023080"/>
    </source>
</evidence>
<feature type="compositionally biased region" description="Basic and acidic residues" evidence="11">
    <location>
        <begin position="186"/>
        <end position="206"/>
    </location>
</feature>
<feature type="compositionally biased region" description="Polar residues" evidence="11">
    <location>
        <begin position="82"/>
        <end position="96"/>
    </location>
</feature>
<dbReference type="STRING" id="2656787.A0A370TSF2"/>
<feature type="compositionally biased region" description="Polar residues" evidence="11">
    <location>
        <begin position="296"/>
        <end position="306"/>
    </location>
</feature>
<dbReference type="InterPro" id="IPR006329">
    <property type="entry name" value="AMPD"/>
</dbReference>
<dbReference type="RefSeq" id="XP_031871089.1">
    <property type="nucleotide sequence ID" value="XM_032011396.1"/>
</dbReference>
<feature type="compositionally biased region" description="Polar residues" evidence="11">
    <location>
        <begin position="930"/>
        <end position="957"/>
    </location>
</feature>
<comment type="similarity">
    <text evidence="3">Belongs to the metallo-dependent hydrolases superfamily. Adenosine and AMP deaminases family.</text>
</comment>
<gene>
    <name evidence="12" type="ORF">BP5553_02773</name>
</gene>
<feature type="region of interest" description="Disordered" evidence="11">
    <location>
        <begin position="186"/>
        <end position="207"/>
    </location>
</feature>
<accession>A0A370TSF2</accession>
<evidence type="ECO:0000256" key="4">
    <source>
        <dbReference type="ARBA" id="ARBA00012775"/>
    </source>
</evidence>
<evidence type="ECO:0000256" key="5">
    <source>
        <dbReference type="ARBA" id="ARBA00022723"/>
    </source>
</evidence>
<dbReference type="Pfam" id="PF19326">
    <property type="entry name" value="AMP_deaminase"/>
    <property type="match status" value="1"/>
</dbReference>
<organism evidence="12 13">
    <name type="scientific">Venustampulla echinocandica</name>
    <dbReference type="NCBI Taxonomy" id="2656787"/>
    <lineage>
        <taxon>Eukaryota</taxon>
        <taxon>Fungi</taxon>
        <taxon>Dikarya</taxon>
        <taxon>Ascomycota</taxon>
        <taxon>Pezizomycotina</taxon>
        <taxon>Leotiomycetes</taxon>
        <taxon>Helotiales</taxon>
        <taxon>Pleuroascaceae</taxon>
        <taxon>Venustampulla</taxon>
    </lineage>
</organism>
<dbReference type="GO" id="GO:0003876">
    <property type="term" value="F:AMP deaminase activity"/>
    <property type="evidence" value="ECO:0007669"/>
    <property type="project" value="UniProtKB-EC"/>
</dbReference>
<feature type="compositionally biased region" description="Low complexity" evidence="11">
    <location>
        <begin position="965"/>
        <end position="977"/>
    </location>
</feature>